<dbReference type="Pfam" id="PF03547">
    <property type="entry name" value="Mem_trans"/>
    <property type="match status" value="1"/>
</dbReference>
<protein>
    <recommendedName>
        <fullName evidence="11">Auxin efflux carrier component</fullName>
    </recommendedName>
</protein>
<dbReference type="GO" id="GO:0010329">
    <property type="term" value="F:auxin efflux transmembrane transporter activity"/>
    <property type="evidence" value="ECO:0007669"/>
    <property type="project" value="TreeGrafter"/>
</dbReference>
<evidence type="ECO:0000256" key="4">
    <source>
        <dbReference type="ARBA" id="ARBA00022692"/>
    </source>
</evidence>
<evidence type="ECO:0008006" key="11">
    <source>
        <dbReference type="Google" id="ProtNLM"/>
    </source>
</evidence>
<dbReference type="GO" id="GO:0009926">
    <property type="term" value="P:auxin polar transport"/>
    <property type="evidence" value="ECO:0007669"/>
    <property type="project" value="TreeGrafter"/>
</dbReference>
<dbReference type="InterPro" id="IPR004776">
    <property type="entry name" value="Mem_transp_PIN-like"/>
</dbReference>
<accession>A0AAD5GSG0</accession>
<dbReference type="GO" id="GO:0005783">
    <property type="term" value="C:endoplasmic reticulum"/>
    <property type="evidence" value="ECO:0007669"/>
    <property type="project" value="TreeGrafter"/>
</dbReference>
<feature type="non-terminal residue" evidence="9">
    <location>
        <position position="205"/>
    </location>
</feature>
<reference evidence="9" key="1">
    <citation type="submission" date="2022-06" db="EMBL/GenBank/DDBJ databases">
        <title>Uncovering the hologenomic basis of an extraordinary plant invasion.</title>
        <authorList>
            <person name="Bieker V.C."/>
            <person name="Martin M.D."/>
            <person name="Gilbert T."/>
            <person name="Hodgins K."/>
            <person name="Battlay P."/>
            <person name="Petersen B."/>
            <person name="Wilson J."/>
        </authorList>
    </citation>
    <scope>NUCLEOTIDE SEQUENCE</scope>
    <source>
        <strain evidence="9">AA19_3_7</strain>
        <tissue evidence="9">Leaf</tissue>
    </source>
</reference>
<evidence type="ECO:0000256" key="6">
    <source>
        <dbReference type="ARBA" id="ARBA00023136"/>
    </source>
</evidence>
<evidence type="ECO:0000256" key="2">
    <source>
        <dbReference type="ARBA" id="ARBA00009177"/>
    </source>
</evidence>
<evidence type="ECO:0000256" key="8">
    <source>
        <dbReference type="SAM" id="Phobius"/>
    </source>
</evidence>
<keyword evidence="7" id="KW-0927">Auxin signaling pathway</keyword>
<comment type="similarity">
    <text evidence="2">Belongs to the auxin efflux carrier (TC 2.A.69.1) family.</text>
</comment>
<name>A0AAD5GSG0_AMBAR</name>
<evidence type="ECO:0000256" key="7">
    <source>
        <dbReference type="ARBA" id="ARBA00023294"/>
    </source>
</evidence>
<keyword evidence="3" id="KW-0813">Transport</keyword>
<comment type="subcellular location">
    <subcellularLocation>
        <location evidence="1">Membrane</location>
        <topology evidence="1">Multi-pass membrane protein</topology>
    </subcellularLocation>
</comment>
<proteinExistence type="inferred from homology"/>
<dbReference type="EMBL" id="JAMZMK010006077">
    <property type="protein sequence ID" value="KAI7750851.1"/>
    <property type="molecule type" value="Genomic_DNA"/>
</dbReference>
<feature type="transmembrane region" description="Helical" evidence="8">
    <location>
        <begin position="151"/>
        <end position="171"/>
    </location>
</feature>
<keyword evidence="5 8" id="KW-1133">Transmembrane helix</keyword>
<comment type="caution">
    <text evidence="9">The sequence shown here is derived from an EMBL/GenBank/DDBJ whole genome shotgun (WGS) entry which is preliminary data.</text>
</comment>
<dbReference type="PANTHER" id="PTHR31752">
    <property type="entry name" value="AUXIN EFFLUX CARRIER COMPONENT 1B-RELATED"/>
    <property type="match status" value="1"/>
</dbReference>
<evidence type="ECO:0000313" key="9">
    <source>
        <dbReference type="EMBL" id="KAI7750851.1"/>
    </source>
</evidence>
<keyword evidence="6 8" id="KW-0472">Membrane</keyword>
<evidence type="ECO:0000313" key="10">
    <source>
        <dbReference type="Proteomes" id="UP001206925"/>
    </source>
</evidence>
<dbReference type="InterPro" id="IPR051107">
    <property type="entry name" value="Auxin_Efflux_Carrier"/>
</dbReference>
<dbReference type="GO" id="GO:0005886">
    <property type="term" value="C:plasma membrane"/>
    <property type="evidence" value="ECO:0007669"/>
    <property type="project" value="TreeGrafter"/>
</dbReference>
<dbReference type="PANTHER" id="PTHR31752:SF62">
    <property type="entry name" value="AUXIN EFFLUX CARRIER COMPONENT"/>
    <property type="match status" value="1"/>
</dbReference>
<dbReference type="AlphaFoldDB" id="A0AAD5GSG0"/>
<organism evidence="9 10">
    <name type="scientific">Ambrosia artemisiifolia</name>
    <name type="common">Common ragweed</name>
    <dbReference type="NCBI Taxonomy" id="4212"/>
    <lineage>
        <taxon>Eukaryota</taxon>
        <taxon>Viridiplantae</taxon>
        <taxon>Streptophyta</taxon>
        <taxon>Embryophyta</taxon>
        <taxon>Tracheophyta</taxon>
        <taxon>Spermatophyta</taxon>
        <taxon>Magnoliopsida</taxon>
        <taxon>eudicotyledons</taxon>
        <taxon>Gunneridae</taxon>
        <taxon>Pentapetalae</taxon>
        <taxon>asterids</taxon>
        <taxon>campanulids</taxon>
        <taxon>Asterales</taxon>
        <taxon>Asteraceae</taxon>
        <taxon>Asteroideae</taxon>
        <taxon>Heliantheae alliance</taxon>
        <taxon>Heliantheae</taxon>
        <taxon>Ambrosia</taxon>
    </lineage>
</organism>
<keyword evidence="4 8" id="KW-0812">Transmembrane</keyword>
<gene>
    <name evidence="9" type="ORF">M8C21_003048</name>
</gene>
<feature type="transmembrane region" description="Helical" evidence="8">
    <location>
        <begin position="123"/>
        <end position="145"/>
    </location>
</feature>
<feature type="transmembrane region" description="Helical" evidence="8">
    <location>
        <begin position="183"/>
        <end position="202"/>
    </location>
</feature>
<evidence type="ECO:0000256" key="5">
    <source>
        <dbReference type="ARBA" id="ARBA00022989"/>
    </source>
</evidence>
<evidence type="ECO:0000256" key="1">
    <source>
        <dbReference type="ARBA" id="ARBA00004141"/>
    </source>
</evidence>
<sequence>QENPPCELNGLSLWYRQLENIWPKTLTQAGGFLDARSNLPEFGMFRTVMNIIKSYEGKVATQFVSSTRKICVNHIPVFFETFPKIFKGAPTWNVCDKKGSGSVVGGLFMALQPKLIACGRSKAMLSIVVKFLIGPIVTALAAFIVGLRGTLFHVTIVQATLSVGIVPFVFAKEYDVHPTILSTSVIFGMLITVPITICYYIILQL</sequence>
<evidence type="ECO:0000256" key="3">
    <source>
        <dbReference type="ARBA" id="ARBA00022448"/>
    </source>
</evidence>
<keyword evidence="10" id="KW-1185">Reference proteome</keyword>
<dbReference type="Proteomes" id="UP001206925">
    <property type="component" value="Unassembled WGS sequence"/>
</dbReference>
<dbReference type="GO" id="GO:0009734">
    <property type="term" value="P:auxin-activated signaling pathway"/>
    <property type="evidence" value="ECO:0007669"/>
    <property type="project" value="UniProtKB-KW"/>
</dbReference>